<dbReference type="Pfam" id="PF10096">
    <property type="entry name" value="DUF2334"/>
    <property type="match status" value="1"/>
</dbReference>
<feature type="region of interest" description="Disordered" evidence="1">
    <location>
        <begin position="76"/>
        <end position="97"/>
    </location>
</feature>
<sequence length="239" mass="25998">MTTYPALMLTLTGIESSTLQATRKVRDHADKMGIKAGLVVSLNGGQWKLSHDAETQEFLRESAAAGHEMLLGGLGPLSAKPATSGGGGGAPGKGEFHRLGKHESTLRLSAARRQLDSLGLHPRVFAPSRWLASEAALQAAKDVGFAVAADAYSVRNLETGTRHDVRVLAFGDGFGAVTWWRRNVRNTTRRMAGKNQDIRLSLSGGKASHKEIRNDMEQILERLLRHGYQPQTYRGYANK</sequence>
<evidence type="ECO:0000313" key="3">
    <source>
        <dbReference type="Proteomes" id="UP000824189"/>
    </source>
</evidence>
<dbReference type="Gene3D" id="3.20.20.370">
    <property type="entry name" value="Glycoside hydrolase/deacetylase"/>
    <property type="match status" value="1"/>
</dbReference>
<accession>A0A9D1RX81</accession>
<organism evidence="2 3">
    <name type="scientific">Candidatus Corynebacterium gallistercoris</name>
    <dbReference type="NCBI Taxonomy" id="2838530"/>
    <lineage>
        <taxon>Bacteria</taxon>
        <taxon>Bacillati</taxon>
        <taxon>Actinomycetota</taxon>
        <taxon>Actinomycetes</taxon>
        <taxon>Mycobacteriales</taxon>
        <taxon>Corynebacteriaceae</taxon>
        <taxon>Corynebacterium</taxon>
    </lineage>
</organism>
<dbReference type="InterPro" id="IPR011330">
    <property type="entry name" value="Glyco_hydro/deAcase_b/a-brl"/>
</dbReference>
<comment type="caution">
    <text evidence="2">The sequence shown here is derived from an EMBL/GenBank/DDBJ whole genome shotgun (WGS) entry which is preliminary data.</text>
</comment>
<dbReference type="GO" id="GO:0005975">
    <property type="term" value="P:carbohydrate metabolic process"/>
    <property type="evidence" value="ECO:0007669"/>
    <property type="project" value="InterPro"/>
</dbReference>
<dbReference type="Proteomes" id="UP000824189">
    <property type="component" value="Unassembled WGS sequence"/>
</dbReference>
<gene>
    <name evidence="2" type="ORF">H9867_00490</name>
</gene>
<reference evidence="2" key="1">
    <citation type="journal article" date="2021" name="PeerJ">
        <title>Extensive microbial diversity within the chicken gut microbiome revealed by metagenomics and culture.</title>
        <authorList>
            <person name="Gilroy R."/>
            <person name="Ravi A."/>
            <person name="Getino M."/>
            <person name="Pursley I."/>
            <person name="Horton D.L."/>
            <person name="Alikhan N.F."/>
            <person name="Baker D."/>
            <person name="Gharbi K."/>
            <person name="Hall N."/>
            <person name="Watson M."/>
            <person name="Adriaenssens E.M."/>
            <person name="Foster-Nyarko E."/>
            <person name="Jarju S."/>
            <person name="Secka A."/>
            <person name="Antonio M."/>
            <person name="Oren A."/>
            <person name="Chaudhuri R.R."/>
            <person name="La Ragione R."/>
            <person name="Hildebrand F."/>
            <person name="Pallen M.J."/>
        </authorList>
    </citation>
    <scope>NUCLEOTIDE SEQUENCE</scope>
    <source>
        <strain evidence="2">4376</strain>
    </source>
</reference>
<dbReference type="EMBL" id="DXFZ01000007">
    <property type="protein sequence ID" value="HIW94958.1"/>
    <property type="molecule type" value="Genomic_DNA"/>
</dbReference>
<reference evidence="2" key="2">
    <citation type="submission" date="2021-04" db="EMBL/GenBank/DDBJ databases">
        <authorList>
            <person name="Gilroy R."/>
        </authorList>
    </citation>
    <scope>NUCLEOTIDE SEQUENCE</scope>
    <source>
        <strain evidence="2">4376</strain>
    </source>
</reference>
<protein>
    <submittedName>
        <fullName evidence="2">DUF2334 domain-containing protein</fullName>
    </submittedName>
</protein>
<dbReference type="AlphaFoldDB" id="A0A9D1RX81"/>
<name>A0A9D1RX81_9CORY</name>
<proteinExistence type="predicted"/>
<dbReference type="SUPFAM" id="SSF88713">
    <property type="entry name" value="Glycoside hydrolase/deacetylase"/>
    <property type="match status" value="1"/>
</dbReference>
<evidence type="ECO:0000313" key="2">
    <source>
        <dbReference type="EMBL" id="HIW94958.1"/>
    </source>
</evidence>
<evidence type="ECO:0000256" key="1">
    <source>
        <dbReference type="SAM" id="MobiDB-lite"/>
    </source>
</evidence>
<dbReference type="InterPro" id="IPR018763">
    <property type="entry name" value="DUF2334"/>
</dbReference>